<accession>A0A699GSF9</accession>
<proteinExistence type="predicted"/>
<gene>
    <name evidence="2" type="ORF">Tci_195872</name>
</gene>
<protein>
    <submittedName>
        <fullName evidence="2">Uncharacterized protein</fullName>
    </submittedName>
</protein>
<dbReference type="AlphaFoldDB" id="A0A699GSF9"/>
<sequence>MQTDSSRDIRTEADEEHIRQIQIQQRGPTKVDISREVRTKGRACGSGNALELVFCIPFKHSQLCAIRILLLKMNHTPNSIPTTTGTNNSDHLPDLSTTTGRSSTLKCSKNSGYSIWRDQTLCCGYGTENNGGTVSFKLEADKRGNYLLWYCFWLMNTSLAGYSL</sequence>
<evidence type="ECO:0000313" key="2">
    <source>
        <dbReference type="EMBL" id="GEW23896.1"/>
    </source>
</evidence>
<comment type="caution">
    <text evidence="2">The sequence shown here is derived from an EMBL/GenBank/DDBJ whole genome shotgun (WGS) entry which is preliminary data.</text>
</comment>
<feature type="region of interest" description="Disordered" evidence="1">
    <location>
        <begin position="80"/>
        <end position="102"/>
    </location>
</feature>
<organism evidence="2">
    <name type="scientific">Tanacetum cinerariifolium</name>
    <name type="common">Dalmatian daisy</name>
    <name type="synonym">Chrysanthemum cinerariifolium</name>
    <dbReference type="NCBI Taxonomy" id="118510"/>
    <lineage>
        <taxon>Eukaryota</taxon>
        <taxon>Viridiplantae</taxon>
        <taxon>Streptophyta</taxon>
        <taxon>Embryophyta</taxon>
        <taxon>Tracheophyta</taxon>
        <taxon>Spermatophyta</taxon>
        <taxon>Magnoliopsida</taxon>
        <taxon>eudicotyledons</taxon>
        <taxon>Gunneridae</taxon>
        <taxon>Pentapetalae</taxon>
        <taxon>asterids</taxon>
        <taxon>campanulids</taxon>
        <taxon>Asterales</taxon>
        <taxon>Asteraceae</taxon>
        <taxon>Asteroideae</taxon>
        <taxon>Anthemideae</taxon>
        <taxon>Anthemidinae</taxon>
        <taxon>Tanacetum</taxon>
    </lineage>
</organism>
<reference evidence="2" key="1">
    <citation type="journal article" date="2019" name="Sci. Rep.">
        <title>Draft genome of Tanacetum cinerariifolium, the natural source of mosquito coil.</title>
        <authorList>
            <person name="Yamashiro T."/>
            <person name="Shiraishi A."/>
            <person name="Satake H."/>
            <person name="Nakayama K."/>
        </authorList>
    </citation>
    <scope>NUCLEOTIDE SEQUENCE</scope>
</reference>
<name>A0A699GSF9_TANCI</name>
<dbReference type="EMBL" id="BKCJ010050383">
    <property type="protein sequence ID" value="GEW23896.1"/>
    <property type="molecule type" value="Genomic_DNA"/>
</dbReference>
<evidence type="ECO:0000256" key="1">
    <source>
        <dbReference type="SAM" id="MobiDB-lite"/>
    </source>
</evidence>